<evidence type="ECO:0000313" key="2">
    <source>
        <dbReference type="WBParaSite" id="RSKR_0000786200.1"/>
    </source>
</evidence>
<dbReference type="WBParaSite" id="RSKR_0000786200.1">
    <property type="protein sequence ID" value="RSKR_0000786200.1"/>
    <property type="gene ID" value="RSKR_0000786200"/>
</dbReference>
<protein>
    <submittedName>
        <fullName evidence="2">Cation-transporting ATPase</fullName>
    </submittedName>
</protein>
<sequence length="1234" mass="138760">MYYYRSKFKPSERSPLISSVKYRKYNCEMTDLIEATDITSPPPTETPFSCEIVDADETVTVSGYSKNLVKNTLTWILTILTLGLVQIVFYWYPQIKVKFTSSPCSLNNADQLLILDSFNNYTLKNVRNISNKEGNLLTIPSATNSIVNVESLRMFSYKKINYIWHPISNEFTSIQDILGSIDEGYFHEIMAKGTGSTTTEISSKLLIFGKNMIFIKLTNIFVLLFKEVISPFYMFQIFSVIIWYTDNYQYYATIIVFMSLLSVFSDVNQIRKQEKRLKEMVQSNTYCKAIRDGVVTELSSDELVPGDLIIVPNHGNLLPCDAVLMHGNIIVNESMLTGESVPVTKVPLVDTEEKYNTFSLKEHSKHILFCGTNVLQVRNIGAKPATAIVYRTAYSTLKGDLVRAIMYPKPVDLSFTKDLFKFVLFLLSIALCGFVYTVTIMTMRGSPIKKIIVRSLDIITIVVPPALPAAMSIGILNAQMRLRKKLIYCISPSTINTCGAINVVCFDKTGTLTEDGLDFSSFTAIHQTNNGVECSAHFGDTSESFLDCDLPQDSQLRRAAATCHSITKIDGELCGDPLDLIVFQKTEFGIDESYNDKIIEEEERFDMLQPTIVCGKVPIGNNLFRNLQLGIMKQFTFSSSLQRMAVLVHDDSAEEGKDIVLYVKGAPEMVASLCDPSSIPQNYIEVVNQYAQKGMRLIAVAYKTLDISYTKAQKIPRAEIECNLTMLGLICMDNRIKEQSPIVIDELNDSNIRTIMVTGDNLLTAISVAKECSIIQSDTPCFLVELDNNGELDAGNRHKITFKKSASAAIGDNVSVKTFFEQSVLELEFDSTYQLAIAGPTFAVICRDYPEYVDKLICVCNVFARMSPDQKQLLINRLQEVKYTVAMCGDGANDCAALKAAHAGISLSEAEASIAAPFTSKTPDIRCVPEIIREGRAALVTSFGVFKYMAAYSLTQFISIMQLYWLGTNLTDFQFLYIDLFLITLMALTFGATPATNKLSKRPPPTRLLSVGSVGSILGLLLLISATQVSVFLWTSYQQWFVPYSRPPTDDAEDKRSMQGTAIFFVSCFQYIALAIVYSKGHPYRKSILTNKWLCICLLIQYVATMCIVIFPISFVISFLEFDEIPYISDRIGLVVYAHLGGILLYLYEMLIVEHVLIKKVETYFNDRKMKNEKNDRSYSNILNQIQYNHTWLTRINHGFDDNDFILKDETLGMKKEDSPALSQRELIPKNEDD</sequence>
<name>A0AC35U560_9BILA</name>
<proteinExistence type="predicted"/>
<reference evidence="2" key="1">
    <citation type="submission" date="2016-11" db="UniProtKB">
        <authorList>
            <consortium name="WormBaseParasite"/>
        </authorList>
    </citation>
    <scope>IDENTIFICATION</scope>
    <source>
        <strain evidence="2">KR3021</strain>
    </source>
</reference>
<organism evidence="1 2">
    <name type="scientific">Rhabditophanes sp. KR3021</name>
    <dbReference type="NCBI Taxonomy" id="114890"/>
    <lineage>
        <taxon>Eukaryota</taxon>
        <taxon>Metazoa</taxon>
        <taxon>Ecdysozoa</taxon>
        <taxon>Nematoda</taxon>
        <taxon>Chromadorea</taxon>
        <taxon>Rhabditida</taxon>
        <taxon>Tylenchina</taxon>
        <taxon>Panagrolaimomorpha</taxon>
        <taxon>Strongyloidoidea</taxon>
        <taxon>Alloionematidae</taxon>
        <taxon>Rhabditophanes</taxon>
    </lineage>
</organism>
<dbReference type="Proteomes" id="UP000095286">
    <property type="component" value="Unplaced"/>
</dbReference>
<accession>A0AC35U560</accession>
<evidence type="ECO:0000313" key="1">
    <source>
        <dbReference type="Proteomes" id="UP000095286"/>
    </source>
</evidence>